<evidence type="ECO:0000313" key="5">
    <source>
        <dbReference type="Proteomes" id="UP001430584"/>
    </source>
</evidence>
<evidence type="ECO:0000313" key="4">
    <source>
        <dbReference type="EMBL" id="KAL0261654.1"/>
    </source>
</evidence>
<accession>A0ABR3CQA9</accession>
<gene>
    <name evidence="4" type="ORF">SLS55_003084</name>
</gene>
<organism evidence="4 5">
    <name type="scientific">Diplodia seriata</name>
    <dbReference type="NCBI Taxonomy" id="420778"/>
    <lineage>
        <taxon>Eukaryota</taxon>
        <taxon>Fungi</taxon>
        <taxon>Dikarya</taxon>
        <taxon>Ascomycota</taxon>
        <taxon>Pezizomycotina</taxon>
        <taxon>Dothideomycetes</taxon>
        <taxon>Dothideomycetes incertae sedis</taxon>
        <taxon>Botryosphaeriales</taxon>
        <taxon>Botryosphaeriaceae</taxon>
        <taxon>Diplodia</taxon>
    </lineage>
</organism>
<feature type="coiled-coil region" evidence="2">
    <location>
        <begin position="24"/>
        <end position="55"/>
    </location>
</feature>
<protein>
    <recommendedName>
        <fullName evidence="1">Vacuolar ATPase assembly protein VMA22</fullName>
    </recommendedName>
</protein>
<keyword evidence="2" id="KW-0175">Coiled coil</keyword>
<evidence type="ECO:0000256" key="2">
    <source>
        <dbReference type="SAM" id="Coils"/>
    </source>
</evidence>
<comment type="caution">
    <text evidence="4">The sequence shown here is derived from an EMBL/GenBank/DDBJ whole genome shotgun (WGS) entry which is preliminary data.</text>
</comment>
<feature type="region of interest" description="Disordered" evidence="3">
    <location>
        <begin position="106"/>
        <end position="208"/>
    </location>
</feature>
<dbReference type="PANTHER" id="PTHR31996">
    <property type="entry name" value="COILED-COIL DOMAIN-CONTAINING PROTEIN 115"/>
    <property type="match status" value="1"/>
</dbReference>
<feature type="region of interest" description="Disordered" evidence="3">
    <location>
        <begin position="1"/>
        <end position="20"/>
    </location>
</feature>
<keyword evidence="5" id="KW-1185">Reference proteome</keyword>
<dbReference type="EMBL" id="JAJVCZ030000003">
    <property type="protein sequence ID" value="KAL0261654.1"/>
    <property type="molecule type" value="Genomic_DNA"/>
</dbReference>
<dbReference type="InterPro" id="IPR040357">
    <property type="entry name" value="Vma22/CCDC115"/>
</dbReference>
<proteinExistence type="predicted"/>
<dbReference type="Pfam" id="PF21730">
    <property type="entry name" value="Vma22_CCDC115"/>
    <property type="match status" value="2"/>
</dbReference>
<evidence type="ECO:0000256" key="3">
    <source>
        <dbReference type="SAM" id="MobiDB-lite"/>
    </source>
</evidence>
<dbReference type="GeneID" id="92007169"/>
<dbReference type="RefSeq" id="XP_066634683.1">
    <property type="nucleotide sequence ID" value="XM_066774564.1"/>
</dbReference>
<sequence length="264" mass="29289">MAETLPTPRATPEAQDKVAADTARNSLEATLDELLKRYLLLLDQYSQARQQLSSELSSGYLSLAQANFNPSSRIRYGQDFYDERMQALRRVIRTTEETDSKLYRSIRLLDPPNEPTVDEKKMKNAAAPTGKNSEGMDRRATDDVAVSVAQLGLDDEVKKKSGPREAQPGSKASESHTNDAKSDGNKKENSDEVQAKEAASRKPPVDDPIRWFGILVPPALRNAQGRFIQAVEGPVPELVDLAAEMRELEIEIGRARKAIRKSVN</sequence>
<feature type="compositionally biased region" description="Basic and acidic residues" evidence="3">
    <location>
        <begin position="173"/>
        <end position="208"/>
    </location>
</feature>
<evidence type="ECO:0000256" key="1">
    <source>
        <dbReference type="ARBA" id="ARBA00093634"/>
    </source>
</evidence>
<name>A0ABR3CQA9_9PEZI</name>
<reference evidence="4 5" key="1">
    <citation type="submission" date="2024-02" db="EMBL/GenBank/DDBJ databases">
        <title>De novo assembly and annotation of 12 fungi associated with fruit tree decline syndrome in Ontario, Canada.</title>
        <authorList>
            <person name="Sulman M."/>
            <person name="Ellouze W."/>
            <person name="Ilyukhin E."/>
        </authorList>
    </citation>
    <scope>NUCLEOTIDE SEQUENCE [LARGE SCALE GENOMIC DNA]</scope>
    <source>
        <strain evidence="4 5">FDS-637</strain>
    </source>
</reference>
<dbReference type="PANTHER" id="PTHR31996:SF2">
    <property type="entry name" value="COILED-COIL DOMAIN-CONTAINING PROTEIN 115"/>
    <property type="match status" value="1"/>
</dbReference>
<dbReference type="Proteomes" id="UP001430584">
    <property type="component" value="Unassembled WGS sequence"/>
</dbReference>